<proteinExistence type="predicted"/>
<dbReference type="Proteomes" id="UP000094527">
    <property type="component" value="Unassembled WGS sequence"/>
</dbReference>
<evidence type="ECO:0000313" key="3">
    <source>
        <dbReference type="EMBL" id="ODM98570.1"/>
    </source>
</evidence>
<name>A0A1D2N011_ORCCI</name>
<gene>
    <name evidence="3" type="ORF">Ocin01_08089</name>
</gene>
<feature type="compositionally biased region" description="Basic residues" evidence="1">
    <location>
        <begin position="84"/>
        <end position="125"/>
    </location>
</feature>
<evidence type="ECO:0000256" key="2">
    <source>
        <dbReference type="SAM" id="SignalP"/>
    </source>
</evidence>
<feature type="region of interest" description="Disordered" evidence="1">
    <location>
        <begin position="25"/>
        <end position="56"/>
    </location>
</feature>
<feature type="region of interest" description="Disordered" evidence="1">
    <location>
        <begin position="71"/>
        <end position="201"/>
    </location>
</feature>
<keyword evidence="2" id="KW-0732">Signal</keyword>
<reference evidence="3 4" key="1">
    <citation type="journal article" date="2016" name="Genome Biol. Evol.">
        <title>Gene Family Evolution Reflects Adaptation to Soil Environmental Stressors in the Genome of the Collembolan Orchesella cincta.</title>
        <authorList>
            <person name="Faddeeva-Vakhrusheva A."/>
            <person name="Derks M.F."/>
            <person name="Anvar S.Y."/>
            <person name="Agamennone V."/>
            <person name="Suring W."/>
            <person name="Smit S."/>
            <person name="van Straalen N.M."/>
            <person name="Roelofs D."/>
        </authorList>
    </citation>
    <scope>NUCLEOTIDE SEQUENCE [LARGE SCALE GENOMIC DNA]</scope>
    <source>
        <tissue evidence="3">Mixed pool</tissue>
    </source>
</reference>
<protein>
    <submittedName>
        <fullName evidence="3">Uncharacterized protein</fullName>
    </submittedName>
</protein>
<organism evidence="3 4">
    <name type="scientific">Orchesella cincta</name>
    <name type="common">Springtail</name>
    <name type="synonym">Podura cincta</name>
    <dbReference type="NCBI Taxonomy" id="48709"/>
    <lineage>
        <taxon>Eukaryota</taxon>
        <taxon>Metazoa</taxon>
        <taxon>Ecdysozoa</taxon>
        <taxon>Arthropoda</taxon>
        <taxon>Hexapoda</taxon>
        <taxon>Collembola</taxon>
        <taxon>Entomobryomorpha</taxon>
        <taxon>Entomobryoidea</taxon>
        <taxon>Orchesellidae</taxon>
        <taxon>Orchesellinae</taxon>
        <taxon>Orchesella</taxon>
    </lineage>
</organism>
<keyword evidence="4" id="KW-1185">Reference proteome</keyword>
<feature type="compositionally biased region" description="Basic and acidic residues" evidence="1">
    <location>
        <begin position="34"/>
        <end position="47"/>
    </location>
</feature>
<evidence type="ECO:0000313" key="4">
    <source>
        <dbReference type="Proteomes" id="UP000094527"/>
    </source>
</evidence>
<comment type="caution">
    <text evidence="3">The sequence shown here is derived from an EMBL/GenBank/DDBJ whole genome shotgun (WGS) entry which is preliminary data.</text>
</comment>
<feature type="signal peptide" evidence="2">
    <location>
        <begin position="1"/>
        <end position="23"/>
    </location>
</feature>
<dbReference type="AlphaFoldDB" id="A0A1D2N011"/>
<sequence>MKFGKFILIVGLSISSLAILVSGKPSSRRLKNQRNKETEVDITKNDDSGSATSAIPPIGSLISSNVSAASVQDSDLTLPTPGLKPKKLKKSHRLKHRRFGHHHKKHNRRSHNHRGIPFRRRHHNNSTKQDDPTESVTTLDASSSILNSEPADLPSLKLLRSGRSGHRKFKRHHHHHHHRPQSKRLGKKAAKEQLAGENKEE</sequence>
<accession>A0A1D2N011</accession>
<dbReference type="EMBL" id="LJIJ01000341">
    <property type="protein sequence ID" value="ODM98570.1"/>
    <property type="molecule type" value="Genomic_DNA"/>
</dbReference>
<feature type="compositionally biased region" description="Polar residues" evidence="1">
    <location>
        <begin position="134"/>
        <end position="147"/>
    </location>
</feature>
<feature type="chain" id="PRO_5008904817" evidence="2">
    <location>
        <begin position="24"/>
        <end position="201"/>
    </location>
</feature>
<evidence type="ECO:0000256" key="1">
    <source>
        <dbReference type="SAM" id="MobiDB-lite"/>
    </source>
</evidence>
<feature type="compositionally biased region" description="Basic residues" evidence="1">
    <location>
        <begin position="163"/>
        <end position="188"/>
    </location>
</feature>